<dbReference type="InterPro" id="IPR000917">
    <property type="entry name" value="Sulfatase_N"/>
</dbReference>
<comment type="similarity">
    <text evidence="2">Belongs to the sulfatase family.</text>
</comment>
<accession>A0AAD1T073</accession>
<dbReference type="CDD" id="cd16030">
    <property type="entry name" value="iduronate-2-sulfatase"/>
    <property type="match status" value="1"/>
</dbReference>
<keyword evidence="6" id="KW-0106">Calcium</keyword>
<reference evidence="9" key="1">
    <citation type="submission" date="2022-03" db="EMBL/GenBank/DDBJ databases">
        <authorList>
            <person name="Alioto T."/>
            <person name="Alioto T."/>
            <person name="Gomez Garrido J."/>
        </authorList>
    </citation>
    <scope>NUCLEOTIDE SEQUENCE</scope>
</reference>
<evidence type="ECO:0000313" key="10">
    <source>
        <dbReference type="Proteomes" id="UP001295444"/>
    </source>
</evidence>
<protein>
    <submittedName>
        <fullName evidence="9">Iduronate 2-sulfatase</fullName>
    </submittedName>
</protein>
<evidence type="ECO:0000259" key="8">
    <source>
        <dbReference type="Pfam" id="PF00884"/>
    </source>
</evidence>
<feature type="domain" description="Sulfatase N-terminal" evidence="8">
    <location>
        <begin position="314"/>
        <end position="395"/>
    </location>
</feature>
<dbReference type="PROSITE" id="PS00523">
    <property type="entry name" value="SULFATASE_1"/>
    <property type="match status" value="1"/>
</dbReference>
<name>A0AAD1T073_PELCU</name>
<dbReference type="PROSITE" id="PS00149">
    <property type="entry name" value="SULFATASE_2"/>
    <property type="match status" value="1"/>
</dbReference>
<dbReference type="SUPFAM" id="SSF53649">
    <property type="entry name" value="Alkaline phosphatase-like"/>
    <property type="match status" value="1"/>
</dbReference>
<dbReference type="InterPro" id="IPR017850">
    <property type="entry name" value="Alkaline_phosphatase_core_sf"/>
</dbReference>
<dbReference type="PANTHER" id="PTHR45953:SF1">
    <property type="entry name" value="IDURONATE 2-SULFATASE"/>
    <property type="match status" value="1"/>
</dbReference>
<keyword evidence="5" id="KW-0378">Hydrolase</keyword>
<dbReference type="GO" id="GO:0004423">
    <property type="term" value="F:iduronate-2-sulfatase activity"/>
    <property type="evidence" value="ECO:0007669"/>
    <property type="project" value="InterPro"/>
</dbReference>
<sequence length="557" mass="62750">MWYLNGFSLGEWTLCLLACCVPVTGSSAGGKGSVQEDTVSGGMNVLLLIVDDLRTSLGCYGDSVVKSPNIDQLASRSVIFTNAYAQQAVCAPSRVSFLTGRRPQTTRLFDFKSYWRTHAGNFSTLPQYFKEHGYETMSVGKVFHPGSSDSQRGAYPMRFSCFLRAQPAIIKPENQQGFLGIFLYHKPKEEKSARKTRQQCPSESCVLSGKLVQSIHPKEHSIRLHNGILYQGRELSSWLSGGVCASHLTVPQFGKEFLNLYPIENVTLAPDPYIPKKLPLVAYNPWTDIRKREDVQALNISFPFGPIPKHFQLLIRQSYYASVSYLDTQIGKLLSTLNNLELSNNTIVVFISDHGWSLGEHGEWAKYSNFDVTTRVPLMFYVPGVTSIQQSKEPTFEYIDPFKHGLSNKLPGISRDVPVELVSLFSTIVELAKLPVPPDCPTPSFHVELCTEGQSIVQYFDMPKEENNSDVAAFSSYPRPSDTPQWNSDLPDLKDIRVMGYSKRTVDYRYTVWVGYNPVTFEANFTDIHAQELYLVKSDPNQDDNLLNNSLRYESYL</sequence>
<dbReference type="Proteomes" id="UP001295444">
    <property type="component" value="Chromosome 09"/>
</dbReference>
<gene>
    <name evidence="9" type="ORF">PECUL_23A004829</name>
</gene>
<comment type="cofactor">
    <cofactor evidence="1">
        <name>Ca(2+)</name>
        <dbReference type="ChEBI" id="CHEBI:29108"/>
    </cofactor>
</comment>
<dbReference type="InterPro" id="IPR024607">
    <property type="entry name" value="Sulfatase_CS"/>
</dbReference>
<evidence type="ECO:0000256" key="5">
    <source>
        <dbReference type="ARBA" id="ARBA00022801"/>
    </source>
</evidence>
<evidence type="ECO:0000256" key="1">
    <source>
        <dbReference type="ARBA" id="ARBA00001913"/>
    </source>
</evidence>
<keyword evidence="4 7" id="KW-0732">Signal</keyword>
<keyword evidence="10" id="KW-1185">Reference proteome</keyword>
<dbReference type="AlphaFoldDB" id="A0AAD1T073"/>
<feature type="domain" description="Sulfatase N-terminal" evidence="8">
    <location>
        <begin position="44"/>
        <end position="142"/>
    </location>
</feature>
<feature type="non-terminal residue" evidence="9">
    <location>
        <position position="557"/>
    </location>
</feature>
<evidence type="ECO:0000256" key="4">
    <source>
        <dbReference type="ARBA" id="ARBA00022729"/>
    </source>
</evidence>
<dbReference type="InterPro" id="IPR035874">
    <property type="entry name" value="IDS"/>
</dbReference>
<dbReference type="GO" id="GO:0046872">
    <property type="term" value="F:metal ion binding"/>
    <property type="evidence" value="ECO:0007669"/>
    <property type="project" value="UniProtKB-KW"/>
</dbReference>
<feature type="signal peptide" evidence="7">
    <location>
        <begin position="1"/>
        <end position="25"/>
    </location>
</feature>
<evidence type="ECO:0000313" key="9">
    <source>
        <dbReference type="EMBL" id="CAH2315071.1"/>
    </source>
</evidence>
<evidence type="ECO:0000256" key="2">
    <source>
        <dbReference type="ARBA" id="ARBA00008779"/>
    </source>
</evidence>
<dbReference type="Pfam" id="PF00884">
    <property type="entry name" value="Sulfatase"/>
    <property type="match status" value="2"/>
</dbReference>
<dbReference type="GO" id="GO:0005737">
    <property type="term" value="C:cytoplasm"/>
    <property type="evidence" value="ECO:0007669"/>
    <property type="project" value="TreeGrafter"/>
</dbReference>
<organism evidence="9 10">
    <name type="scientific">Pelobates cultripes</name>
    <name type="common">Western spadefoot toad</name>
    <dbReference type="NCBI Taxonomy" id="61616"/>
    <lineage>
        <taxon>Eukaryota</taxon>
        <taxon>Metazoa</taxon>
        <taxon>Chordata</taxon>
        <taxon>Craniata</taxon>
        <taxon>Vertebrata</taxon>
        <taxon>Euteleostomi</taxon>
        <taxon>Amphibia</taxon>
        <taxon>Batrachia</taxon>
        <taxon>Anura</taxon>
        <taxon>Pelobatoidea</taxon>
        <taxon>Pelobatidae</taxon>
        <taxon>Pelobates</taxon>
    </lineage>
</organism>
<evidence type="ECO:0000256" key="3">
    <source>
        <dbReference type="ARBA" id="ARBA00022723"/>
    </source>
</evidence>
<evidence type="ECO:0000256" key="6">
    <source>
        <dbReference type="ARBA" id="ARBA00022837"/>
    </source>
</evidence>
<feature type="chain" id="PRO_5042184674" evidence="7">
    <location>
        <begin position="26"/>
        <end position="557"/>
    </location>
</feature>
<keyword evidence="3" id="KW-0479">Metal-binding</keyword>
<dbReference type="PANTHER" id="PTHR45953">
    <property type="entry name" value="IDURONATE 2-SULFATASE"/>
    <property type="match status" value="1"/>
</dbReference>
<dbReference type="EMBL" id="OW240920">
    <property type="protein sequence ID" value="CAH2315071.1"/>
    <property type="molecule type" value="Genomic_DNA"/>
</dbReference>
<dbReference type="Gene3D" id="3.40.720.10">
    <property type="entry name" value="Alkaline Phosphatase, subunit A"/>
    <property type="match status" value="2"/>
</dbReference>
<proteinExistence type="inferred from homology"/>
<evidence type="ECO:0000256" key="7">
    <source>
        <dbReference type="SAM" id="SignalP"/>
    </source>
</evidence>